<dbReference type="AlphaFoldDB" id="A0A550C0Z9"/>
<evidence type="ECO:0000256" key="1">
    <source>
        <dbReference type="SAM" id="SignalP"/>
    </source>
</evidence>
<evidence type="ECO:0000313" key="3">
    <source>
        <dbReference type="Proteomes" id="UP000320762"/>
    </source>
</evidence>
<dbReference type="EMBL" id="VDMD01000035">
    <property type="protein sequence ID" value="TRM58475.1"/>
    <property type="molecule type" value="Genomic_DNA"/>
</dbReference>
<protein>
    <recommendedName>
        <fullName evidence="4">Secreted protein</fullName>
    </recommendedName>
</protein>
<proteinExistence type="predicted"/>
<feature type="chain" id="PRO_5021954516" description="Secreted protein" evidence="1">
    <location>
        <begin position="19"/>
        <end position="180"/>
    </location>
</feature>
<feature type="signal peptide" evidence="1">
    <location>
        <begin position="1"/>
        <end position="18"/>
    </location>
</feature>
<name>A0A550C0Z9_9AGAR</name>
<evidence type="ECO:0000313" key="2">
    <source>
        <dbReference type="EMBL" id="TRM58475.1"/>
    </source>
</evidence>
<reference evidence="2 3" key="1">
    <citation type="journal article" date="2019" name="New Phytol.">
        <title>Comparative genomics reveals unique wood-decay strategies and fruiting body development in the Schizophyllaceae.</title>
        <authorList>
            <person name="Almasi E."/>
            <person name="Sahu N."/>
            <person name="Krizsan K."/>
            <person name="Balint B."/>
            <person name="Kovacs G.M."/>
            <person name="Kiss B."/>
            <person name="Cseklye J."/>
            <person name="Drula E."/>
            <person name="Henrissat B."/>
            <person name="Nagy I."/>
            <person name="Chovatia M."/>
            <person name="Adam C."/>
            <person name="LaButti K."/>
            <person name="Lipzen A."/>
            <person name="Riley R."/>
            <person name="Grigoriev I.V."/>
            <person name="Nagy L.G."/>
        </authorList>
    </citation>
    <scope>NUCLEOTIDE SEQUENCE [LARGE SCALE GENOMIC DNA]</scope>
    <source>
        <strain evidence="2 3">NL-1724</strain>
    </source>
</reference>
<sequence length="180" mass="20153">MVALAFLWILLTLAVVVVKQILSLAGHAFASQQIIPSCLYTSSYVYVFFPPVTLIESSQARLSLTYATYPHVHFHSASCLVVQYLAQSYASSPSSSHPLVLIAIPVNVHRTVFCYSYLSCSALVVHAHWCESPGYSIMPELSIWNDLIMTDAQRLLWSSRYRAYACPLRLLGTFTLNLFL</sequence>
<comment type="caution">
    <text evidence="2">The sequence shown here is derived from an EMBL/GenBank/DDBJ whole genome shotgun (WGS) entry which is preliminary data.</text>
</comment>
<evidence type="ECO:0008006" key="4">
    <source>
        <dbReference type="Google" id="ProtNLM"/>
    </source>
</evidence>
<gene>
    <name evidence="2" type="ORF">BD626DRAFT_511198</name>
</gene>
<dbReference type="Proteomes" id="UP000320762">
    <property type="component" value="Unassembled WGS sequence"/>
</dbReference>
<keyword evidence="3" id="KW-1185">Reference proteome</keyword>
<organism evidence="2 3">
    <name type="scientific">Schizophyllum amplum</name>
    <dbReference type="NCBI Taxonomy" id="97359"/>
    <lineage>
        <taxon>Eukaryota</taxon>
        <taxon>Fungi</taxon>
        <taxon>Dikarya</taxon>
        <taxon>Basidiomycota</taxon>
        <taxon>Agaricomycotina</taxon>
        <taxon>Agaricomycetes</taxon>
        <taxon>Agaricomycetidae</taxon>
        <taxon>Agaricales</taxon>
        <taxon>Schizophyllaceae</taxon>
        <taxon>Schizophyllum</taxon>
    </lineage>
</organism>
<accession>A0A550C0Z9</accession>
<keyword evidence="1" id="KW-0732">Signal</keyword>